<dbReference type="AlphaFoldDB" id="A0A1B2JE15"/>
<evidence type="ECO:0000256" key="2">
    <source>
        <dbReference type="ARBA" id="ARBA00022694"/>
    </source>
</evidence>
<gene>
    <name evidence="5" type="primary">SEN54</name>
    <name evidence="5" type="ORF">ATY40_BA7502136</name>
</gene>
<feature type="region of interest" description="Disordered" evidence="3">
    <location>
        <begin position="24"/>
        <end position="46"/>
    </location>
</feature>
<evidence type="ECO:0000256" key="1">
    <source>
        <dbReference type="ARBA" id="ARBA00005736"/>
    </source>
</evidence>
<dbReference type="OrthoDB" id="408683at2759"/>
<comment type="similarity">
    <text evidence="1">Belongs to the SEN54 family.</text>
</comment>
<evidence type="ECO:0000313" key="5">
    <source>
        <dbReference type="EMBL" id="ANZ76267.1"/>
    </source>
</evidence>
<reference evidence="5 6" key="1">
    <citation type="submission" date="2016-02" db="EMBL/GenBank/DDBJ databases">
        <title>Comparative genomic and transcriptomic foundation for Pichia pastoris.</title>
        <authorList>
            <person name="Love K.R."/>
            <person name="Shah K.A."/>
            <person name="Whittaker C.A."/>
            <person name="Wu J."/>
            <person name="Bartlett M.C."/>
            <person name="Ma D."/>
            <person name="Leeson R.L."/>
            <person name="Priest M."/>
            <person name="Young S.K."/>
            <person name="Love J.C."/>
        </authorList>
    </citation>
    <scope>NUCLEOTIDE SEQUENCE [LARGE SCALE GENOMIC DNA]</scope>
    <source>
        <strain evidence="5 6">ATCC 28485</strain>
    </source>
</reference>
<dbReference type="InterPro" id="IPR024337">
    <property type="entry name" value="tRNA_splic_suSen54"/>
</dbReference>
<accession>A0A1B2JE15</accession>
<evidence type="ECO:0000259" key="4">
    <source>
        <dbReference type="Pfam" id="PF12928"/>
    </source>
</evidence>
<feature type="domain" description="tRNA-splicing endonuclease subunit Sen54 N-terminal" evidence="4">
    <location>
        <begin position="117"/>
        <end position="166"/>
    </location>
</feature>
<evidence type="ECO:0000256" key="3">
    <source>
        <dbReference type="SAM" id="MobiDB-lite"/>
    </source>
</evidence>
<dbReference type="PANTHER" id="PTHR21027:SF1">
    <property type="entry name" value="TRNA-SPLICING ENDONUCLEASE SUBUNIT SEN54"/>
    <property type="match status" value="1"/>
</dbReference>
<dbReference type="Proteomes" id="UP000094565">
    <property type="component" value="Chromosome 2"/>
</dbReference>
<dbReference type="PANTHER" id="PTHR21027">
    <property type="entry name" value="TRNA-SPLICING ENDONUCLEASE SUBUNIT SEN54"/>
    <property type="match status" value="1"/>
</dbReference>
<protein>
    <submittedName>
        <fullName evidence="5">BA75_02136T0</fullName>
    </submittedName>
</protein>
<dbReference type="InterPro" id="IPR024336">
    <property type="entry name" value="tRNA_splic_suSen54_N"/>
</dbReference>
<dbReference type="EMBL" id="CP014585">
    <property type="protein sequence ID" value="ANZ76267.1"/>
    <property type="molecule type" value="Genomic_DNA"/>
</dbReference>
<keyword evidence="2" id="KW-0819">tRNA processing</keyword>
<dbReference type="GO" id="GO:0000379">
    <property type="term" value="P:tRNA-type intron splice site recognition and cleavage"/>
    <property type="evidence" value="ECO:0007669"/>
    <property type="project" value="TreeGrafter"/>
</dbReference>
<dbReference type="GO" id="GO:0000214">
    <property type="term" value="C:tRNA-intron endonuclease complex"/>
    <property type="evidence" value="ECO:0007669"/>
    <property type="project" value="TreeGrafter"/>
</dbReference>
<dbReference type="Pfam" id="PF12928">
    <property type="entry name" value="tRNA_int_end_N2"/>
    <property type="match status" value="1"/>
</dbReference>
<proteinExistence type="inferred from homology"/>
<keyword evidence="6" id="KW-1185">Reference proteome</keyword>
<sequence length="409" mass="47953">MLDGRNQRCAILLDEEDREMRKPYLDSCLHSDASQPTTMPESDYDASDDEIQDWSVVLSLADQKVPKRGEKDYEPLEGDYDSRNLLEAQGAMFQALEAKKRGFTCNPGQELRYTIRFNRRNQSFYILNAQGKFLDSMGKTDGNQKTWFTKFEALYLIERGTCRITYGEDNSYTLSLEECYTVMLTEDGDIDKYNVYSHLKRNGYIVLEYTLLSTEKETRNFYKDTNIHSVYDKPLFRYTFTNYSTIFYNLQLDIYNRDNVSSAPISQLHICFNVWKPQVNFQKKIPPLPDFQVSVINIENYNFPTLNDISHLLSQANTTLTTSRNPVSNLKFGNENVIIATVDHGLFNFIKLSRTDFHSHGLIWDDKWLKRKHRRAKNLQFSNVYWKSWVNSIRDSLRLLTLRWDSVEA</sequence>
<evidence type="ECO:0000313" key="6">
    <source>
        <dbReference type="Proteomes" id="UP000094565"/>
    </source>
</evidence>
<organism evidence="5 6">
    <name type="scientific">Komagataella pastoris</name>
    <name type="common">Yeast</name>
    <name type="synonym">Pichia pastoris</name>
    <dbReference type="NCBI Taxonomy" id="4922"/>
    <lineage>
        <taxon>Eukaryota</taxon>
        <taxon>Fungi</taxon>
        <taxon>Dikarya</taxon>
        <taxon>Ascomycota</taxon>
        <taxon>Saccharomycotina</taxon>
        <taxon>Pichiomycetes</taxon>
        <taxon>Pichiales</taxon>
        <taxon>Pichiaceae</taxon>
        <taxon>Komagataella</taxon>
    </lineage>
</organism>
<name>A0A1B2JE15_PICPA</name>